<keyword evidence="1" id="KW-0479">Metal-binding</keyword>
<dbReference type="InterPro" id="IPR050457">
    <property type="entry name" value="ZnFinger_BTB_dom_contain"/>
</dbReference>
<dbReference type="SUPFAM" id="SSF57667">
    <property type="entry name" value="beta-beta-alpha zinc fingers"/>
    <property type="match status" value="1"/>
</dbReference>
<keyword evidence="6" id="KW-1185">Reference proteome</keyword>
<dbReference type="Proteomes" id="UP001176940">
    <property type="component" value="Unassembled WGS sequence"/>
</dbReference>
<evidence type="ECO:0008006" key="7">
    <source>
        <dbReference type="Google" id="ProtNLM"/>
    </source>
</evidence>
<dbReference type="Gene3D" id="3.30.710.10">
    <property type="entry name" value="Potassium Channel Kv1.1, Chain A"/>
    <property type="match status" value="1"/>
</dbReference>
<feature type="compositionally biased region" description="Acidic residues" evidence="2">
    <location>
        <begin position="557"/>
        <end position="567"/>
    </location>
</feature>
<dbReference type="InterPro" id="IPR000210">
    <property type="entry name" value="BTB/POZ_dom"/>
</dbReference>
<keyword evidence="1" id="KW-0862">Zinc</keyword>
<feature type="compositionally biased region" description="Polar residues" evidence="2">
    <location>
        <begin position="756"/>
        <end position="765"/>
    </location>
</feature>
<dbReference type="SUPFAM" id="SSF54695">
    <property type="entry name" value="POZ domain"/>
    <property type="match status" value="1"/>
</dbReference>
<evidence type="ECO:0000259" key="4">
    <source>
        <dbReference type="PROSITE" id="PS50157"/>
    </source>
</evidence>
<feature type="region of interest" description="Disordered" evidence="2">
    <location>
        <begin position="756"/>
        <end position="777"/>
    </location>
</feature>
<dbReference type="PROSITE" id="PS50097">
    <property type="entry name" value="BTB"/>
    <property type="match status" value="1"/>
</dbReference>
<dbReference type="Pfam" id="PF00651">
    <property type="entry name" value="BTB"/>
    <property type="match status" value="1"/>
</dbReference>
<organism evidence="5 6">
    <name type="scientific">Ranitomeya imitator</name>
    <name type="common">mimic poison frog</name>
    <dbReference type="NCBI Taxonomy" id="111125"/>
    <lineage>
        <taxon>Eukaryota</taxon>
        <taxon>Metazoa</taxon>
        <taxon>Chordata</taxon>
        <taxon>Craniata</taxon>
        <taxon>Vertebrata</taxon>
        <taxon>Euteleostomi</taxon>
        <taxon>Amphibia</taxon>
        <taxon>Batrachia</taxon>
        <taxon>Anura</taxon>
        <taxon>Neobatrachia</taxon>
        <taxon>Hyloidea</taxon>
        <taxon>Dendrobatidae</taxon>
        <taxon>Dendrobatinae</taxon>
        <taxon>Ranitomeya</taxon>
    </lineage>
</organism>
<feature type="compositionally biased region" description="Low complexity" evidence="2">
    <location>
        <begin position="237"/>
        <end position="246"/>
    </location>
</feature>
<proteinExistence type="predicted"/>
<keyword evidence="1" id="KW-0863">Zinc-finger</keyword>
<feature type="domain" description="BTB" evidence="3">
    <location>
        <begin position="315"/>
        <end position="378"/>
    </location>
</feature>
<sequence>MLRICNQIRNSGSRVCKVYGAELGVYGVEPCVYEVYRAEPCVYEVYRAELCVYEVYRAEPCVYEVYRAEPCVYEVYRGEPCVYEVVQRGVVCVRGVRSGAVCVRGVRSGAVCVRGVQSGAVASCGDFLQKSGEDGGLQRRLWMTKLIMGPGQDEEKKNDARGDVIYKSMRYSCSLRPPRFGCAHWPTVLQMCRWTHSDSDYTNYRLADCAADVLRIICNRRRSSVRTTGQRLAAPESSPSSSSSPPQRNPGGQRAPCRNILTSARSENARLRAPGRAANYAPGMMADAVHYIHLQNFSKSLLETLNAQRLGGHFCDVTVHIHDATLRAHRCVLAAGSPFFHDKLLLGYSEIEVPPVVPTQVVQQLVEFMYSGSLVVAQSEALQILTAASILQIKTVIDECTQIISQSRANKPVSIAGSMASCGPQSRSSINKIQEQPIKEGDCPSAIGVRDSTCSLQSSLRSNELEMISQMGPVSETPKLLCASEVRYKLRDMLSSQQRQLPEVREMAPEVEHVSDGESISTAYLPQAEAPQSCHSRKQRQPVRLQLSDSVPVIIKDEDDDDEEIEENNGKEETEDEKGGIVFSECSGAFTSCGENDKSGSPDDKVQNASSGRKDSTGQMEFSSEGQDFFSNQDNEENLSEGARENSIDNTEKFRSDCSLDGSSLRNLAVVASSDFKPNPPFNARVVESRGLPFVASVLPRDLKNSVSAGVATGSSSIFQFHLTHPNQNPAGVTQGFFSVQQDGASNVVQMNSNMVPGNLQNDQTPRPGPSRNPEPSYVCSHCQKTFSSRKNYTKHMFIHSDGFTAWDMTVTAERTRVITGIASTHFNPQLRPPLFHWEHMPIFSISGAKGRMGSCKNEVRCPPATLYPDIEVATMPSKSIRLPLSPFDMVCQNP</sequence>
<evidence type="ECO:0000256" key="2">
    <source>
        <dbReference type="SAM" id="MobiDB-lite"/>
    </source>
</evidence>
<feature type="region of interest" description="Disordered" evidence="2">
    <location>
        <begin position="227"/>
        <end position="257"/>
    </location>
</feature>
<feature type="compositionally biased region" description="Polar residues" evidence="2">
    <location>
        <begin position="617"/>
        <end position="633"/>
    </location>
</feature>
<comment type="caution">
    <text evidence="5">The sequence shown here is derived from an EMBL/GenBank/DDBJ whole genome shotgun (WGS) entry which is preliminary data.</text>
</comment>
<name>A0ABN9LQD1_9NEOB</name>
<evidence type="ECO:0000256" key="1">
    <source>
        <dbReference type="PROSITE-ProRule" id="PRU00042"/>
    </source>
</evidence>
<feature type="region of interest" description="Disordered" evidence="2">
    <location>
        <begin position="528"/>
        <end position="655"/>
    </location>
</feature>
<dbReference type="EMBL" id="CAUEEQ010023095">
    <property type="protein sequence ID" value="CAJ0944843.1"/>
    <property type="molecule type" value="Genomic_DNA"/>
</dbReference>
<dbReference type="PANTHER" id="PTHR46105">
    <property type="entry name" value="AGAP004733-PA"/>
    <property type="match status" value="1"/>
</dbReference>
<dbReference type="InterPro" id="IPR036236">
    <property type="entry name" value="Znf_C2H2_sf"/>
</dbReference>
<dbReference type="SMART" id="SM00355">
    <property type="entry name" value="ZnF_C2H2"/>
    <property type="match status" value="1"/>
</dbReference>
<evidence type="ECO:0000313" key="6">
    <source>
        <dbReference type="Proteomes" id="UP001176940"/>
    </source>
</evidence>
<evidence type="ECO:0000259" key="3">
    <source>
        <dbReference type="PROSITE" id="PS50097"/>
    </source>
</evidence>
<dbReference type="SMART" id="SM00225">
    <property type="entry name" value="BTB"/>
    <property type="match status" value="1"/>
</dbReference>
<feature type="compositionally biased region" description="Basic and acidic residues" evidence="2">
    <location>
        <begin position="595"/>
        <end position="616"/>
    </location>
</feature>
<protein>
    <recommendedName>
        <fullName evidence="7">Zinc finger and BTB domain-containing protein 45</fullName>
    </recommendedName>
</protein>
<accession>A0ABN9LQD1</accession>
<dbReference type="CDD" id="cd18229">
    <property type="entry name" value="BTB_POZ_ZBTB45"/>
    <property type="match status" value="1"/>
</dbReference>
<dbReference type="InterPro" id="IPR011333">
    <property type="entry name" value="SKP1/BTB/POZ_sf"/>
</dbReference>
<gene>
    <name evidence="5" type="ORF">RIMI_LOCUS10605547</name>
</gene>
<feature type="compositionally biased region" description="Basic and acidic residues" evidence="2">
    <location>
        <begin position="642"/>
        <end position="655"/>
    </location>
</feature>
<evidence type="ECO:0000313" key="5">
    <source>
        <dbReference type="EMBL" id="CAJ0944843.1"/>
    </source>
</evidence>
<dbReference type="PANTHER" id="PTHR46105:SF22">
    <property type="entry name" value="ZINC FINGER AND BTB DOMAIN CONTAINING 45"/>
    <property type="match status" value="1"/>
</dbReference>
<dbReference type="PROSITE" id="PS00028">
    <property type="entry name" value="ZINC_FINGER_C2H2_1"/>
    <property type="match status" value="1"/>
</dbReference>
<dbReference type="Gene3D" id="3.30.160.60">
    <property type="entry name" value="Classic Zinc Finger"/>
    <property type="match status" value="1"/>
</dbReference>
<dbReference type="PROSITE" id="PS50157">
    <property type="entry name" value="ZINC_FINGER_C2H2_2"/>
    <property type="match status" value="1"/>
</dbReference>
<reference evidence="5" key="1">
    <citation type="submission" date="2023-07" db="EMBL/GenBank/DDBJ databases">
        <authorList>
            <person name="Stuckert A."/>
        </authorList>
    </citation>
    <scope>NUCLEOTIDE SEQUENCE</scope>
</reference>
<feature type="domain" description="C2H2-type" evidence="4">
    <location>
        <begin position="778"/>
        <end position="801"/>
    </location>
</feature>
<dbReference type="InterPro" id="IPR013087">
    <property type="entry name" value="Znf_C2H2_type"/>
</dbReference>